<dbReference type="AlphaFoldDB" id="A0A6J5EVJ3"/>
<dbReference type="InterPro" id="IPR035418">
    <property type="entry name" value="AraC-bd_2"/>
</dbReference>
<sequence length="302" mass="33679">MLNSYGMTCKLDTAGSVDSIIQEWTLGELPILDLRMTKQLVAPTLRDSACWNGDHLFLKIVKSGSISIEQNGESRAFGPNSLIITDPLHSYVQIFDESTSLGVLRLSKETLRVRGLPYNFPEVHDGDLSSPDVQAVRDVILMLIDQSSTVSRELGHRLSQQCLDLMDVVLNGESKSGRKRTGAAALVLRAKQVILRLARNPDLDMNWIARELSVSPNYLTRAFKATGQTPMRYLMSVRLGFAAKLLVEQNAKVKEIAFRCGFASSSHFCSVFKRRFGMSPQEFAFTQRASRLPGRQTVKPDQ</sequence>
<dbReference type="PANTHER" id="PTHR46796:SF6">
    <property type="entry name" value="ARAC SUBFAMILY"/>
    <property type="match status" value="1"/>
</dbReference>
<dbReference type="GO" id="GO:0003700">
    <property type="term" value="F:DNA-binding transcription factor activity"/>
    <property type="evidence" value="ECO:0007669"/>
    <property type="project" value="InterPro"/>
</dbReference>
<dbReference type="PRINTS" id="PR00032">
    <property type="entry name" value="HTHARAC"/>
</dbReference>
<keyword evidence="3" id="KW-0804">Transcription</keyword>
<name>A0A6J5EVJ3_9BURK</name>
<evidence type="ECO:0000256" key="3">
    <source>
        <dbReference type="ARBA" id="ARBA00023163"/>
    </source>
</evidence>
<proteinExistence type="predicted"/>
<dbReference type="SUPFAM" id="SSF46689">
    <property type="entry name" value="Homeodomain-like"/>
    <property type="match status" value="1"/>
</dbReference>
<protein>
    <submittedName>
        <fullName evidence="5">HTH-type transcriptional activator RhaS</fullName>
    </submittedName>
</protein>
<dbReference type="PROSITE" id="PS00041">
    <property type="entry name" value="HTH_ARAC_FAMILY_1"/>
    <property type="match status" value="1"/>
</dbReference>
<keyword evidence="6" id="KW-1185">Reference proteome</keyword>
<dbReference type="PANTHER" id="PTHR46796">
    <property type="entry name" value="HTH-TYPE TRANSCRIPTIONAL ACTIVATOR RHAS-RELATED"/>
    <property type="match status" value="1"/>
</dbReference>
<dbReference type="InterPro" id="IPR018062">
    <property type="entry name" value="HTH_AraC-typ_CS"/>
</dbReference>
<dbReference type="Gene3D" id="1.10.10.60">
    <property type="entry name" value="Homeodomain-like"/>
    <property type="match status" value="1"/>
</dbReference>
<reference evidence="5 6" key="1">
    <citation type="submission" date="2020-04" db="EMBL/GenBank/DDBJ databases">
        <authorList>
            <person name="De Canck E."/>
        </authorList>
    </citation>
    <scope>NUCLEOTIDE SEQUENCE [LARGE SCALE GENOMIC DNA]</scope>
    <source>
        <strain evidence="5 6">LMG 29739</strain>
    </source>
</reference>
<evidence type="ECO:0000256" key="1">
    <source>
        <dbReference type="ARBA" id="ARBA00023015"/>
    </source>
</evidence>
<dbReference type="InterPro" id="IPR009057">
    <property type="entry name" value="Homeodomain-like_sf"/>
</dbReference>
<feature type="domain" description="HTH araC/xylS-type" evidence="4">
    <location>
        <begin position="188"/>
        <end position="286"/>
    </location>
</feature>
<keyword evidence="1" id="KW-0805">Transcription regulation</keyword>
<dbReference type="PROSITE" id="PS01124">
    <property type="entry name" value="HTH_ARAC_FAMILY_2"/>
    <property type="match status" value="1"/>
</dbReference>
<organism evidence="5 6">
    <name type="scientific">Paraburkholderia solisilvae</name>
    <dbReference type="NCBI Taxonomy" id="624376"/>
    <lineage>
        <taxon>Bacteria</taxon>
        <taxon>Pseudomonadati</taxon>
        <taxon>Pseudomonadota</taxon>
        <taxon>Betaproteobacteria</taxon>
        <taxon>Burkholderiales</taxon>
        <taxon>Burkholderiaceae</taxon>
        <taxon>Paraburkholderia</taxon>
    </lineage>
</organism>
<dbReference type="GO" id="GO:0043565">
    <property type="term" value="F:sequence-specific DNA binding"/>
    <property type="evidence" value="ECO:0007669"/>
    <property type="project" value="InterPro"/>
</dbReference>
<gene>
    <name evidence="5" type="primary">rhaS_23</name>
    <name evidence="5" type="ORF">LMG29739_05687</name>
</gene>
<dbReference type="Pfam" id="PF14525">
    <property type="entry name" value="AraC_binding_2"/>
    <property type="match status" value="1"/>
</dbReference>
<dbReference type="InterPro" id="IPR018060">
    <property type="entry name" value="HTH_AraC"/>
</dbReference>
<accession>A0A6J5EVJ3</accession>
<dbReference type="InterPro" id="IPR020449">
    <property type="entry name" value="Tscrpt_reg_AraC-type_HTH"/>
</dbReference>
<dbReference type="SMART" id="SM00342">
    <property type="entry name" value="HTH_ARAC"/>
    <property type="match status" value="1"/>
</dbReference>
<dbReference type="Pfam" id="PF12833">
    <property type="entry name" value="HTH_18"/>
    <property type="match status" value="1"/>
</dbReference>
<evidence type="ECO:0000313" key="6">
    <source>
        <dbReference type="Proteomes" id="UP000494329"/>
    </source>
</evidence>
<dbReference type="InterPro" id="IPR050204">
    <property type="entry name" value="AraC_XylS_family_regulators"/>
</dbReference>
<keyword evidence="2" id="KW-0238">DNA-binding</keyword>
<evidence type="ECO:0000313" key="5">
    <source>
        <dbReference type="EMBL" id="CAB3770014.1"/>
    </source>
</evidence>
<dbReference type="EMBL" id="CADIKF010000067">
    <property type="protein sequence ID" value="CAB3770014.1"/>
    <property type="molecule type" value="Genomic_DNA"/>
</dbReference>
<dbReference type="Proteomes" id="UP000494329">
    <property type="component" value="Unassembled WGS sequence"/>
</dbReference>
<evidence type="ECO:0000259" key="4">
    <source>
        <dbReference type="PROSITE" id="PS01124"/>
    </source>
</evidence>
<evidence type="ECO:0000256" key="2">
    <source>
        <dbReference type="ARBA" id="ARBA00023125"/>
    </source>
</evidence>